<sequence>MSSTINTNQSIGDIVTKLPKASSVFKKYKIDFCCGGNRPLIEAIREQEINEDVLLQELETAYEDSKSLSSIKDFTIMSKNQLIDYIVDTHHVFVRQILPELSEFTTKIMQVHGMNHRELFTVHKLFHNLKTELEQHLIKEEDLLFPLIKKYEQESSEDLLGQIQEVMQETEDEHDAAGDIIKELRTITNDYTLPEDACTTYFLSYEKLKALESDLFEHIHLENNILFKEFE</sequence>
<keyword evidence="2" id="KW-0963">Cytoplasm</keyword>
<feature type="domain" description="Hemerythrin-like" evidence="5">
    <location>
        <begin position="84"/>
        <end position="228"/>
    </location>
</feature>
<accession>U2FLQ6</accession>
<dbReference type="GO" id="GO:0005737">
    <property type="term" value="C:cytoplasm"/>
    <property type="evidence" value="ECO:0007669"/>
    <property type="project" value="UniProtKB-SubCell"/>
</dbReference>
<keyword evidence="4" id="KW-0408">Iron</keyword>
<dbReference type="InParanoid" id="U2FLQ6"/>
<comment type="caution">
    <text evidence="6">The sequence shown here is derived from an EMBL/GenBank/DDBJ whole genome shotgun (WGS) entry which is preliminary data.</text>
</comment>
<dbReference type="Proteomes" id="UP000005707">
    <property type="component" value="Unassembled WGS sequence"/>
</dbReference>
<evidence type="ECO:0000256" key="4">
    <source>
        <dbReference type="ARBA" id="ARBA00023004"/>
    </source>
</evidence>
<dbReference type="Pfam" id="PF04405">
    <property type="entry name" value="ScdA_N"/>
    <property type="match status" value="1"/>
</dbReference>
<comment type="subcellular location">
    <subcellularLocation>
        <location evidence="1">Cytoplasm</location>
    </subcellularLocation>
</comment>
<dbReference type="InterPro" id="IPR038062">
    <property type="entry name" value="ScdA-like_N_sf"/>
</dbReference>
<evidence type="ECO:0000256" key="1">
    <source>
        <dbReference type="ARBA" id="ARBA00004496"/>
    </source>
</evidence>
<protein>
    <submittedName>
        <fullName evidence="6">Iron-sulfur cluster repair di-iron protein</fullName>
        <ecNumber evidence="6">2.7.4.1</ecNumber>
    </submittedName>
</protein>
<proteinExistence type="predicted"/>
<reference evidence="6 7" key="2">
    <citation type="journal article" date="2013" name="PLoS ONE">
        <title>INDIGO - INtegrated Data Warehouse of MIcrobial GenOmes with Examples from the Red Sea Extremophiles.</title>
        <authorList>
            <person name="Alam I."/>
            <person name="Antunes A."/>
            <person name="Kamau A.A."/>
            <person name="Ba Alawi W."/>
            <person name="Kalkatawi M."/>
            <person name="Stingl U."/>
            <person name="Bajic V.B."/>
        </authorList>
    </citation>
    <scope>NUCLEOTIDE SEQUENCE [LARGE SCALE GENOMIC DNA]</scope>
    <source>
        <strain evidence="6 7">SSD-17B</strain>
    </source>
</reference>
<evidence type="ECO:0000256" key="2">
    <source>
        <dbReference type="ARBA" id="ARBA00022490"/>
    </source>
</evidence>
<dbReference type="Gene3D" id="1.20.120.520">
    <property type="entry name" value="nmb1532 protein domain like"/>
    <property type="match status" value="1"/>
</dbReference>
<evidence type="ECO:0000256" key="3">
    <source>
        <dbReference type="ARBA" id="ARBA00022723"/>
    </source>
</evidence>
<dbReference type="eggNOG" id="COG2846">
    <property type="taxonomic scope" value="Bacteria"/>
</dbReference>
<dbReference type="InterPro" id="IPR012312">
    <property type="entry name" value="Hemerythrin-like"/>
</dbReference>
<evidence type="ECO:0000313" key="6">
    <source>
        <dbReference type="EMBL" id="ERJ12124.1"/>
    </source>
</evidence>
<keyword evidence="6" id="KW-0808">Transferase</keyword>
<dbReference type="InterPro" id="IPR019903">
    <property type="entry name" value="RIC_family"/>
</dbReference>
<gene>
    <name evidence="6" type="primary">ric</name>
    <name evidence="6" type="ORF">HLPCO_001651</name>
</gene>
<name>U2FLQ6_9MOLU</name>
<dbReference type="Gene3D" id="1.10.3910.10">
    <property type="entry name" value="SP0561-like"/>
    <property type="match status" value="1"/>
</dbReference>
<dbReference type="OrthoDB" id="9797132at2"/>
<dbReference type="RefSeq" id="WP_008825123.1">
    <property type="nucleotide sequence ID" value="NZ_AFNU02000005.1"/>
</dbReference>
<keyword evidence="3" id="KW-0479">Metal-binding</keyword>
<reference evidence="6 7" key="1">
    <citation type="journal article" date="2011" name="J. Bacteriol.">
        <title>Genome sequence of Haloplasma contractile, an unusual contractile bacterium from a deep-sea anoxic brine lake.</title>
        <authorList>
            <person name="Antunes A."/>
            <person name="Alam I."/>
            <person name="El Dorry H."/>
            <person name="Siam R."/>
            <person name="Robertson A."/>
            <person name="Bajic V.B."/>
            <person name="Stingl U."/>
        </authorList>
    </citation>
    <scope>NUCLEOTIDE SEQUENCE [LARGE SCALE GENOMIC DNA]</scope>
    <source>
        <strain evidence="6 7">SSD-17B</strain>
    </source>
</reference>
<dbReference type="GO" id="GO:0046872">
    <property type="term" value="F:metal ion binding"/>
    <property type="evidence" value="ECO:0007669"/>
    <property type="project" value="UniProtKB-KW"/>
</dbReference>
<dbReference type="EMBL" id="AFNU02000005">
    <property type="protein sequence ID" value="ERJ12124.1"/>
    <property type="molecule type" value="Genomic_DNA"/>
</dbReference>
<dbReference type="PANTHER" id="PTHR36438">
    <property type="entry name" value="IRON-SULFUR CLUSTER REPAIR PROTEIN YTFE"/>
    <property type="match status" value="1"/>
</dbReference>
<dbReference type="GO" id="GO:0008976">
    <property type="term" value="F:polyphosphate kinase activity"/>
    <property type="evidence" value="ECO:0007669"/>
    <property type="project" value="UniProtKB-EC"/>
</dbReference>
<evidence type="ECO:0000259" key="5">
    <source>
        <dbReference type="Pfam" id="PF01814"/>
    </source>
</evidence>
<keyword evidence="7" id="KW-1185">Reference proteome</keyword>
<dbReference type="PANTHER" id="PTHR36438:SF1">
    <property type="entry name" value="IRON-SULFUR CLUSTER REPAIR PROTEIN YTFE"/>
    <property type="match status" value="1"/>
</dbReference>
<evidence type="ECO:0000313" key="7">
    <source>
        <dbReference type="Proteomes" id="UP000005707"/>
    </source>
</evidence>
<dbReference type="EC" id="2.7.4.1" evidence="6"/>
<dbReference type="SUPFAM" id="SSF140683">
    <property type="entry name" value="SP0561-like"/>
    <property type="match status" value="1"/>
</dbReference>
<dbReference type="AlphaFoldDB" id="U2FLQ6"/>
<dbReference type="Pfam" id="PF01814">
    <property type="entry name" value="Hemerythrin"/>
    <property type="match status" value="1"/>
</dbReference>
<organism evidence="6 7">
    <name type="scientific">Haloplasma contractile SSD-17B</name>
    <dbReference type="NCBI Taxonomy" id="1033810"/>
    <lineage>
        <taxon>Bacteria</taxon>
        <taxon>Bacillati</taxon>
        <taxon>Mycoplasmatota</taxon>
        <taxon>Mollicutes</taxon>
        <taxon>Haloplasmatales</taxon>
        <taxon>Haloplasmataceae</taxon>
        <taxon>Haloplasma</taxon>
    </lineage>
</organism>
<dbReference type="STRING" id="1033810.HLPCO_001651"/>
<dbReference type="NCBIfam" id="TIGR03652">
    <property type="entry name" value="FeS_repair_RIC"/>
    <property type="match status" value="1"/>
</dbReference>